<feature type="repeat" description="ANK" evidence="3">
    <location>
        <begin position="191"/>
        <end position="223"/>
    </location>
</feature>
<keyword evidence="1" id="KW-0547">Nucleotide-binding</keyword>
<dbReference type="InterPro" id="IPR002110">
    <property type="entry name" value="Ankyrin_rpt"/>
</dbReference>
<evidence type="ECO:0000313" key="7">
    <source>
        <dbReference type="EMBL" id="CAL5132696.1"/>
    </source>
</evidence>
<dbReference type="PRINTS" id="PR00300">
    <property type="entry name" value="CLPPROTEASEA"/>
</dbReference>
<dbReference type="GO" id="GO:0034605">
    <property type="term" value="P:cellular response to heat"/>
    <property type="evidence" value="ECO:0007669"/>
    <property type="project" value="TreeGrafter"/>
</dbReference>
<dbReference type="SMART" id="SM00382">
    <property type="entry name" value="AAA"/>
    <property type="match status" value="1"/>
</dbReference>
<dbReference type="AlphaFoldDB" id="A0AAV2T775"/>
<dbReference type="GO" id="GO:0005524">
    <property type="term" value="F:ATP binding"/>
    <property type="evidence" value="ECO:0007669"/>
    <property type="project" value="UniProtKB-KW"/>
</dbReference>
<organism evidence="7 8">
    <name type="scientific">Calicophoron daubneyi</name>
    <name type="common">Rumen fluke</name>
    <name type="synonym">Paramphistomum daubneyi</name>
    <dbReference type="NCBI Taxonomy" id="300641"/>
    <lineage>
        <taxon>Eukaryota</taxon>
        <taxon>Metazoa</taxon>
        <taxon>Spiralia</taxon>
        <taxon>Lophotrochozoa</taxon>
        <taxon>Platyhelminthes</taxon>
        <taxon>Trematoda</taxon>
        <taxon>Digenea</taxon>
        <taxon>Plagiorchiida</taxon>
        <taxon>Pronocephalata</taxon>
        <taxon>Paramphistomoidea</taxon>
        <taxon>Paramphistomidae</taxon>
        <taxon>Calicophoron</taxon>
    </lineage>
</organism>
<dbReference type="InterPro" id="IPR003959">
    <property type="entry name" value="ATPase_AAA_core"/>
</dbReference>
<protein>
    <recommendedName>
        <fullName evidence="9">Caseinolytic peptidase B protein homolog</fullName>
    </recommendedName>
</protein>
<dbReference type="SUPFAM" id="SSF52540">
    <property type="entry name" value="P-loop containing nucleoside triphosphate hydrolases"/>
    <property type="match status" value="1"/>
</dbReference>
<dbReference type="InterPro" id="IPR036770">
    <property type="entry name" value="Ankyrin_rpt-contain_sf"/>
</dbReference>
<dbReference type="InterPro" id="IPR019489">
    <property type="entry name" value="Clp_ATPase_C"/>
</dbReference>
<dbReference type="Gene3D" id="3.40.50.300">
    <property type="entry name" value="P-loop containing nucleotide triphosphate hydrolases"/>
    <property type="match status" value="1"/>
</dbReference>
<gene>
    <name evidence="7" type="ORF">CDAUBV1_LOCUS5540</name>
</gene>
<evidence type="ECO:0000259" key="5">
    <source>
        <dbReference type="SMART" id="SM00382"/>
    </source>
</evidence>
<dbReference type="GO" id="GO:0016887">
    <property type="term" value="F:ATP hydrolysis activity"/>
    <property type="evidence" value="ECO:0007669"/>
    <property type="project" value="InterPro"/>
</dbReference>
<dbReference type="SUPFAM" id="SSF48403">
    <property type="entry name" value="Ankyrin repeat"/>
    <property type="match status" value="1"/>
</dbReference>
<proteinExistence type="predicted"/>
<dbReference type="PANTHER" id="PTHR11638:SF93">
    <property type="entry name" value="MITOCHONDRIAL DISAGGREGASE"/>
    <property type="match status" value="1"/>
</dbReference>
<dbReference type="SMART" id="SM01086">
    <property type="entry name" value="ClpB_D2-small"/>
    <property type="match status" value="1"/>
</dbReference>
<sequence>MSTARCMLRLSKRWASAISRAVCSWLSPGPVCTIIWVPNRGLGMAFHSRASSIGVVCSHTPFCSMGLSYTMKKLLMSAPILTLVAISSSSDDIFEAISSKKYKYIKKVLTGNKSLVELRHPLGWTPLMLAVVMRDKNMTTLLLELGANPNEIDQYSGSLDMSRKMNTYHGQIEWRRLTEFSDFLNPSADFRGCTALHYAVLINDVELVNLLIQKGADVSIVNERGHRAIMYAKDDQVRTILEKAEREFEQRKAEKEREERRLQPLEARLHKALVGQEAAIRTVSAAIRRKENGWYDEDHPLVFLFLGSSGIGKTELAKQVAAYLHKDVKKAFIRIDMSEYQQKHEVSKFIGSPPGYVGHEEGGQLTRALAACPNAVVLFDETEKAHPDVLTALLQLFDEGRLTDGRGRTIDCKDAIFIMTSNVGSQVIAEHAQSLRQASGDSEAAIELSRDFKEKVMRPILRQNFLRDEFLGRINEMVYFLPFSTSELTQLVDRYLNVWKEKALKRHKIVLSWDREVIDSIVDGYDVYYGARSISYEIERRIISLLALADEQGLIHPGCQVRVAVSHVSVKDESWSSNPRSSEENSESATAKSKQIPNSPPRIILRVTTPKGEKKDIDLTKTALSWN</sequence>
<dbReference type="CDD" id="cd19499">
    <property type="entry name" value="RecA-like_ClpB_Hsp104-like"/>
    <property type="match status" value="1"/>
</dbReference>
<evidence type="ECO:0000313" key="8">
    <source>
        <dbReference type="Proteomes" id="UP001497525"/>
    </source>
</evidence>
<feature type="repeat" description="ANK" evidence="3">
    <location>
        <begin position="122"/>
        <end position="154"/>
    </location>
</feature>
<dbReference type="InterPro" id="IPR003593">
    <property type="entry name" value="AAA+_ATPase"/>
</dbReference>
<evidence type="ECO:0000259" key="6">
    <source>
        <dbReference type="SMART" id="SM01086"/>
    </source>
</evidence>
<feature type="domain" description="AAA+ ATPase" evidence="5">
    <location>
        <begin position="299"/>
        <end position="458"/>
    </location>
</feature>
<dbReference type="InterPro" id="IPR050130">
    <property type="entry name" value="ClpA_ClpB"/>
</dbReference>
<comment type="caution">
    <text evidence="7">The sequence shown here is derived from an EMBL/GenBank/DDBJ whole genome shotgun (WGS) entry which is preliminary data.</text>
</comment>
<dbReference type="InterPro" id="IPR001270">
    <property type="entry name" value="ClpA/B"/>
</dbReference>
<name>A0AAV2T775_CALDB</name>
<dbReference type="InterPro" id="IPR027417">
    <property type="entry name" value="P-loop_NTPase"/>
</dbReference>
<dbReference type="GO" id="GO:0005739">
    <property type="term" value="C:mitochondrion"/>
    <property type="evidence" value="ECO:0007669"/>
    <property type="project" value="TreeGrafter"/>
</dbReference>
<dbReference type="Proteomes" id="UP001497525">
    <property type="component" value="Unassembled WGS sequence"/>
</dbReference>
<dbReference type="Pfam" id="PF10431">
    <property type="entry name" value="ClpB_D2-small"/>
    <property type="match status" value="1"/>
</dbReference>
<dbReference type="Gene3D" id="1.25.40.20">
    <property type="entry name" value="Ankyrin repeat-containing domain"/>
    <property type="match status" value="1"/>
</dbReference>
<dbReference type="PROSITE" id="PS50297">
    <property type="entry name" value="ANK_REP_REGION"/>
    <property type="match status" value="2"/>
</dbReference>
<dbReference type="EMBL" id="CAXLJL010000134">
    <property type="protein sequence ID" value="CAL5132696.1"/>
    <property type="molecule type" value="Genomic_DNA"/>
</dbReference>
<dbReference type="PROSITE" id="PS50088">
    <property type="entry name" value="ANK_REPEAT"/>
    <property type="match status" value="2"/>
</dbReference>
<dbReference type="Gene3D" id="1.10.8.60">
    <property type="match status" value="1"/>
</dbReference>
<dbReference type="Pfam" id="PF00023">
    <property type="entry name" value="Ank"/>
    <property type="match status" value="2"/>
</dbReference>
<accession>A0AAV2T775</accession>
<feature type="domain" description="Clp ATPase C-terminal" evidence="6">
    <location>
        <begin position="483"/>
        <end position="570"/>
    </location>
</feature>
<dbReference type="SMART" id="SM00248">
    <property type="entry name" value="ANK"/>
    <property type="match status" value="2"/>
</dbReference>
<evidence type="ECO:0000256" key="1">
    <source>
        <dbReference type="ARBA" id="ARBA00022741"/>
    </source>
</evidence>
<evidence type="ECO:0008006" key="9">
    <source>
        <dbReference type="Google" id="ProtNLM"/>
    </source>
</evidence>
<dbReference type="Pfam" id="PF07724">
    <property type="entry name" value="AAA_2"/>
    <property type="match status" value="1"/>
</dbReference>
<evidence type="ECO:0000256" key="2">
    <source>
        <dbReference type="ARBA" id="ARBA00022840"/>
    </source>
</evidence>
<keyword evidence="3" id="KW-0040">ANK repeat</keyword>
<evidence type="ECO:0000256" key="3">
    <source>
        <dbReference type="PROSITE-ProRule" id="PRU00023"/>
    </source>
</evidence>
<reference evidence="7" key="1">
    <citation type="submission" date="2024-06" db="EMBL/GenBank/DDBJ databases">
        <authorList>
            <person name="Liu X."/>
            <person name="Lenzi L."/>
            <person name="Haldenby T S."/>
            <person name="Uol C."/>
        </authorList>
    </citation>
    <scope>NUCLEOTIDE SEQUENCE</scope>
</reference>
<feature type="region of interest" description="Disordered" evidence="4">
    <location>
        <begin position="573"/>
        <end position="607"/>
    </location>
</feature>
<dbReference type="PANTHER" id="PTHR11638">
    <property type="entry name" value="ATP-DEPENDENT CLP PROTEASE"/>
    <property type="match status" value="1"/>
</dbReference>
<evidence type="ECO:0000256" key="4">
    <source>
        <dbReference type="SAM" id="MobiDB-lite"/>
    </source>
</evidence>
<keyword evidence="2" id="KW-0067">ATP-binding</keyword>